<dbReference type="Pfam" id="PF05163">
    <property type="entry name" value="DinB"/>
    <property type="match status" value="1"/>
</dbReference>
<dbReference type="SUPFAM" id="SSF109854">
    <property type="entry name" value="DinB/YfiT-like putative metalloenzymes"/>
    <property type="match status" value="1"/>
</dbReference>
<proteinExistence type="inferred from homology"/>
<evidence type="ECO:0000313" key="6">
    <source>
        <dbReference type="Proteomes" id="UP000321058"/>
    </source>
</evidence>
<comment type="caution">
    <text evidence="5">The sequence shown here is derived from an EMBL/GenBank/DDBJ whole genome shotgun (WGS) entry which is preliminary data.</text>
</comment>
<keyword evidence="2 3" id="KW-0479">Metal-binding</keyword>
<feature type="binding site" evidence="3">
    <location>
        <position position="133"/>
    </location>
    <ligand>
        <name>a divalent metal cation</name>
        <dbReference type="ChEBI" id="CHEBI:60240"/>
    </ligand>
</feature>
<gene>
    <name evidence="5" type="ORF">RSO01_10120</name>
</gene>
<comment type="similarity">
    <text evidence="1">Belongs to the DinB family.</text>
</comment>
<dbReference type="Gene3D" id="1.20.120.450">
    <property type="entry name" value="dinb family like domain"/>
    <property type="match status" value="1"/>
</dbReference>
<feature type="compositionally biased region" description="Low complexity" evidence="4">
    <location>
        <begin position="168"/>
        <end position="178"/>
    </location>
</feature>
<dbReference type="EMBL" id="BKAJ01000018">
    <property type="protein sequence ID" value="GEP53846.1"/>
    <property type="molecule type" value="Genomic_DNA"/>
</dbReference>
<name>A0A512N4D7_9HYPH</name>
<evidence type="ECO:0000256" key="4">
    <source>
        <dbReference type="SAM" id="MobiDB-lite"/>
    </source>
</evidence>
<dbReference type="InterPro" id="IPR007837">
    <property type="entry name" value="DinB"/>
</dbReference>
<dbReference type="OrthoDB" id="9807509at2"/>
<dbReference type="GO" id="GO:0046872">
    <property type="term" value="F:metal ion binding"/>
    <property type="evidence" value="ECO:0007669"/>
    <property type="project" value="UniProtKB-KW"/>
</dbReference>
<dbReference type="Proteomes" id="UP000321058">
    <property type="component" value="Unassembled WGS sequence"/>
</dbReference>
<evidence type="ECO:0000256" key="2">
    <source>
        <dbReference type="ARBA" id="ARBA00022723"/>
    </source>
</evidence>
<feature type="binding site" evidence="3">
    <location>
        <position position="45"/>
    </location>
    <ligand>
        <name>a divalent metal cation</name>
        <dbReference type="ChEBI" id="CHEBI:60240"/>
    </ligand>
</feature>
<organism evidence="5 6">
    <name type="scientific">Reyranella soli</name>
    <dbReference type="NCBI Taxonomy" id="1230389"/>
    <lineage>
        <taxon>Bacteria</taxon>
        <taxon>Pseudomonadati</taxon>
        <taxon>Pseudomonadota</taxon>
        <taxon>Alphaproteobacteria</taxon>
        <taxon>Hyphomicrobiales</taxon>
        <taxon>Reyranellaceae</taxon>
        <taxon>Reyranella</taxon>
    </lineage>
</organism>
<feature type="region of interest" description="Disordered" evidence="4">
    <location>
        <begin position="156"/>
        <end position="178"/>
    </location>
</feature>
<dbReference type="InterPro" id="IPR034660">
    <property type="entry name" value="DinB/YfiT-like"/>
</dbReference>
<dbReference type="RefSeq" id="WP_147146868.1">
    <property type="nucleotide sequence ID" value="NZ_BKAJ01000018.1"/>
</dbReference>
<reference evidence="5 6" key="1">
    <citation type="submission" date="2019-07" db="EMBL/GenBank/DDBJ databases">
        <title>Whole genome shotgun sequence of Reyranella soli NBRC 108950.</title>
        <authorList>
            <person name="Hosoyama A."/>
            <person name="Uohara A."/>
            <person name="Ohji S."/>
            <person name="Ichikawa N."/>
        </authorList>
    </citation>
    <scope>NUCLEOTIDE SEQUENCE [LARGE SCALE GENOMIC DNA]</scope>
    <source>
        <strain evidence="5 6">NBRC 108950</strain>
    </source>
</reference>
<dbReference type="PANTHER" id="PTHR37302:SF1">
    <property type="entry name" value="PROTEIN DINB"/>
    <property type="match status" value="1"/>
</dbReference>
<evidence type="ECO:0008006" key="7">
    <source>
        <dbReference type="Google" id="ProtNLM"/>
    </source>
</evidence>
<evidence type="ECO:0000256" key="1">
    <source>
        <dbReference type="ARBA" id="ARBA00008635"/>
    </source>
</evidence>
<dbReference type="PANTHER" id="PTHR37302">
    <property type="entry name" value="SLR1116 PROTEIN"/>
    <property type="match status" value="1"/>
</dbReference>
<accession>A0A512N4D7</accession>
<evidence type="ECO:0000256" key="3">
    <source>
        <dbReference type="PIRSR" id="PIRSR607837-1"/>
    </source>
</evidence>
<sequence length="178" mass="19867">MFTLPYRTLIQQKRWATNGLHAVIAENLQRIPDDDQVLIRRLLDHIQAVDEIFRHNLEGQPHGHQAPRSAELPSLGALAGKARATADWYADYADALQPEEVDEPVAFSFSNGEAARMTRGEMLLHVATHAAGHRSQVALLLQKNGIQPWPDRITDFLKADGDSPPLPQQQQQPAAAYR</sequence>
<evidence type="ECO:0000313" key="5">
    <source>
        <dbReference type="EMBL" id="GEP53846.1"/>
    </source>
</evidence>
<dbReference type="AlphaFoldDB" id="A0A512N4D7"/>
<keyword evidence="6" id="KW-1185">Reference proteome</keyword>
<feature type="binding site" evidence="3">
    <location>
        <position position="129"/>
    </location>
    <ligand>
        <name>a divalent metal cation</name>
        <dbReference type="ChEBI" id="CHEBI:60240"/>
    </ligand>
</feature>
<protein>
    <recommendedName>
        <fullName evidence="7">Damage-inducible protein DinB</fullName>
    </recommendedName>
</protein>